<gene>
    <name evidence="1" type="ORF">LZC94_43155</name>
</gene>
<evidence type="ECO:0000313" key="2">
    <source>
        <dbReference type="Proteomes" id="UP001370348"/>
    </source>
</evidence>
<keyword evidence="2" id="KW-1185">Reference proteome</keyword>
<protein>
    <recommendedName>
        <fullName evidence="3">Secreted protein</fullName>
    </recommendedName>
</protein>
<sequence>MLVLPALRLATRGLAEATLRFVAGRFSADSTSRPRGAVLRVLGPVLRVRGAALCVRDAVLRVLDPELRALGPVLRVLEPVLRARDGVAERALDPAPRARAVPPRPARVLERVDPREPVLSLPSRATNLANRLGLPAVVRS</sequence>
<dbReference type="RefSeq" id="WP_394824235.1">
    <property type="nucleotide sequence ID" value="NZ_CP089984.1"/>
</dbReference>
<evidence type="ECO:0000313" key="1">
    <source>
        <dbReference type="EMBL" id="WXB14611.1"/>
    </source>
</evidence>
<organism evidence="1 2">
    <name type="scientific">Pendulispora albinea</name>
    <dbReference type="NCBI Taxonomy" id="2741071"/>
    <lineage>
        <taxon>Bacteria</taxon>
        <taxon>Pseudomonadati</taxon>
        <taxon>Myxococcota</taxon>
        <taxon>Myxococcia</taxon>
        <taxon>Myxococcales</taxon>
        <taxon>Sorangiineae</taxon>
        <taxon>Pendulisporaceae</taxon>
        <taxon>Pendulispora</taxon>
    </lineage>
</organism>
<name>A0ABZ2LXX2_9BACT</name>
<proteinExistence type="predicted"/>
<dbReference type="EMBL" id="CP089984">
    <property type="protein sequence ID" value="WXB14611.1"/>
    <property type="molecule type" value="Genomic_DNA"/>
</dbReference>
<reference evidence="1 2" key="1">
    <citation type="submission" date="2021-12" db="EMBL/GenBank/DDBJ databases">
        <title>Discovery of the Pendulisporaceae a myxobacterial family with distinct sporulation behavior and unique specialized metabolism.</title>
        <authorList>
            <person name="Garcia R."/>
            <person name="Popoff A."/>
            <person name="Bader C.D."/>
            <person name="Loehr J."/>
            <person name="Walesch S."/>
            <person name="Walt C."/>
            <person name="Boldt J."/>
            <person name="Bunk B."/>
            <person name="Haeckl F.J.F.P.J."/>
            <person name="Gunesch A.P."/>
            <person name="Birkelbach J."/>
            <person name="Nuebel U."/>
            <person name="Pietschmann T."/>
            <person name="Bach T."/>
            <person name="Mueller R."/>
        </authorList>
    </citation>
    <scope>NUCLEOTIDE SEQUENCE [LARGE SCALE GENOMIC DNA]</scope>
    <source>
        <strain evidence="1 2">MSr11954</strain>
    </source>
</reference>
<accession>A0ABZ2LXX2</accession>
<dbReference type="Proteomes" id="UP001370348">
    <property type="component" value="Chromosome"/>
</dbReference>
<evidence type="ECO:0008006" key="3">
    <source>
        <dbReference type="Google" id="ProtNLM"/>
    </source>
</evidence>